<organism evidence="4 5">
    <name type="scientific">Methylococcus capsulatus</name>
    <dbReference type="NCBI Taxonomy" id="414"/>
    <lineage>
        <taxon>Bacteria</taxon>
        <taxon>Pseudomonadati</taxon>
        <taxon>Pseudomonadota</taxon>
        <taxon>Gammaproteobacteria</taxon>
        <taxon>Methylococcales</taxon>
        <taxon>Methylococcaceae</taxon>
        <taxon>Methylococcus</taxon>
    </lineage>
</organism>
<evidence type="ECO:0000259" key="3">
    <source>
        <dbReference type="Pfam" id="PF10531"/>
    </source>
</evidence>
<accession>A0AA35UME8</accession>
<dbReference type="Proteomes" id="UP001158598">
    <property type="component" value="Chromosome"/>
</dbReference>
<dbReference type="InterPro" id="IPR049712">
    <property type="entry name" value="Poly_export"/>
</dbReference>
<dbReference type="Pfam" id="PF02563">
    <property type="entry name" value="Poly_export"/>
    <property type="match status" value="1"/>
</dbReference>
<evidence type="ECO:0000256" key="1">
    <source>
        <dbReference type="ARBA" id="ARBA00022729"/>
    </source>
</evidence>
<dbReference type="PANTHER" id="PTHR33619">
    <property type="entry name" value="POLYSACCHARIDE EXPORT PROTEIN GFCE-RELATED"/>
    <property type="match status" value="1"/>
</dbReference>
<dbReference type="RefSeq" id="WP_282213409.1">
    <property type="nucleotide sequence ID" value="NZ_OX458332.1"/>
</dbReference>
<gene>
    <name evidence="4" type="ORF">MCNOR_0113</name>
</gene>
<reference evidence="4" key="1">
    <citation type="submission" date="2023-03" db="EMBL/GenBank/DDBJ databases">
        <authorList>
            <person name="Pearce D."/>
        </authorList>
    </citation>
    <scope>NUCLEOTIDE SEQUENCE</scope>
    <source>
        <strain evidence="4">Mc</strain>
    </source>
</reference>
<dbReference type="Gene3D" id="3.30.1950.10">
    <property type="entry name" value="wza like domain"/>
    <property type="match status" value="1"/>
</dbReference>
<proteinExistence type="predicted"/>
<dbReference type="PANTHER" id="PTHR33619:SF3">
    <property type="entry name" value="POLYSACCHARIDE EXPORT PROTEIN GFCE-RELATED"/>
    <property type="match status" value="1"/>
</dbReference>
<sequence>MFRVISRIALLFVASSFLSLLHGEDKVSGYRLGPDDLIKISVLNEPNLSIEARLSDAGTVSYPFLGEIHIKGKTPGEVERLITDGLRGAYLVDPKVNVSVLEYRKYYIGGQVKQPGAYPYQPGLTVGKAVALAGGFGELASRDIVILREDDPAQPQLEADVMTPVHPGDVITVEESFF</sequence>
<evidence type="ECO:0000313" key="4">
    <source>
        <dbReference type="EMBL" id="CAI8722215.1"/>
    </source>
</evidence>
<protein>
    <submittedName>
        <fullName evidence="4">Polysaccharide biosynthesis/export protein VpsN</fullName>
    </submittedName>
</protein>
<dbReference type="InterPro" id="IPR019554">
    <property type="entry name" value="Soluble_ligand-bd"/>
</dbReference>
<name>A0AA35UME8_METCP</name>
<keyword evidence="1" id="KW-0732">Signal</keyword>
<dbReference type="InterPro" id="IPR003715">
    <property type="entry name" value="Poly_export_N"/>
</dbReference>
<feature type="domain" description="Soluble ligand binding" evidence="3">
    <location>
        <begin position="106"/>
        <end position="148"/>
    </location>
</feature>
<evidence type="ECO:0000313" key="5">
    <source>
        <dbReference type="Proteomes" id="UP001158598"/>
    </source>
</evidence>
<feature type="domain" description="Polysaccharide export protein N-terminal" evidence="2">
    <location>
        <begin position="27"/>
        <end position="100"/>
    </location>
</feature>
<dbReference type="AlphaFoldDB" id="A0AA35UME8"/>
<dbReference type="Pfam" id="PF10531">
    <property type="entry name" value="SLBB"/>
    <property type="match status" value="1"/>
</dbReference>
<dbReference type="GO" id="GO:0015159">
    <property type="term" value="F:polysaccharide transmembrane transporter activity"/>
    <property type="evidence" value="ECO:0007669"/>
    <property type="project" value="InterPro"/>
</dbReference>
<dbReference type="EMBL" id="OX458332">
    <property type="protein sequence ID" value="CAI8722215.1"/>
    <property type="molecule type" value="Genomic_DNA"/>
</dbReference>
<evidence type="ECO:0000259" key="2">
    <source>
        <dbReference type="Pfam" id="PF02563"/>
    </source>
</evidence>